<dbReference type="GO" id="GO:0004252">
    <property type="term" value="F:serine-type endopeptidase activity"/>
    <property type="evidence" value="ECO:0007669"/>
    <property type="project" value="InterPro"/>
</dbReference>
<keyword evidence="1" id="KW-0732">Signal</keyword>
<evidence type="ECO:0000313" key="3">
    <source>
        <dbReference type="EMBL" id="VVC94323.1"/>
    </source>
</evidence>
<dbReference type="Proteomes" id="UP000324832">
    <property type="component" value="Unassembled WGS sequence"/>
</dbReference>
<feature type="chain" id="PRO_5023147034" description="Peptidase S1 domain-containing protein" evidence="1">
    <location>
        <begin position="27"/>
        <end position="335"/>
    </location>
</feature>
<dbReference type="InterPro" id="IPR009003">
    <property type="entry name" value="Peptidase_S1_PA"/>
</dbReference>
<evidence type="ECO:0000256" key="1">
    <source>
        <dbReference type="SAM" id="SignalP"/>
    </source>
</evidence>
<dbReference type="InterPro" id="IPR043504">
    <property type="entry name" value="Peptidase_S1_PA_chymotrypsin"/>
</dbReference>
<feature type="domain" description="Peptidase S1" evidence="2">
    <location>
        <begin position="23"/>
        <end position="277"/>
    </location>
</feature>
<feature type="signal peptide" evidence="1">
    <location>
        <begin position="1"/>
        <end position="26"/>
    </location>
</feature>
<reference evidence="3 4" key="1">
    <citation type="submission" date="2017-07" db="EMBL/GenBank/DDBJ databases">
        <authorList>
            <person name="Talla V."/>
            <person name="Backstrom N."/>
        </authorList>
    </citation>
    <scope>NUCLEOTIDE SEQUENCE [LARGE SCALE GENOMIC DNA]</scope>
</reference>
<proteinExistence type="predicted"/>
<dbReference type="SUPFAM" id="SSF50494">
    <property type="entry name" value="Trypsin-like serine proteases"/>
    <property type="match status" value="1"/>
</dbReference>
<dbReference type="Pfam" id="PF00089">
    <property type="entry name" value="Trypsin"/>
    <property type="match status" value="1"/>
</dbReference>
<sequence>MCMEFIAHIRNTIVVVLFLAITLCYGREPFKPTEGSVPFLVYFASRYRGVCVGTLLSRSLVITAAVCVTNPTTEMHDYRSITIVTGSSYRHPRRGIKVQVSKIVLPRINETYEIGYFVEKSPAFLILYRKVPDILTEIPPRGIKIDYKGEIPLSLHEECLIPGWHFFYKNDKIFSGNKFLLQRNLRAQYVDISKRSVWCETLSLKFQQAIVNLGYTGYFDKNACICVRDTERIAQPCHGMYGAPLICQGKVVGLMMAPDAQWSNCTGFTNMIHSVSAEHLWGFMNCVSRLFDPEFNLSWEDLKNSLNEDMYGNEYDFIPAVYDKVVGSSSTSEEN</sequence>
<dbReference type="PROSITE" id="PS50240">
    <property type="entry name" value="TRYPSIN_DOM"/>
    <property type="match status" value="1"/>
</dbReference>
<dbReference type="GO" id="GO:0006508">
    <property type="term" value="P:proteolysis"/>
    <property type="evidence" value="ECO:0007669"/>
    <property type="project" value="InterPro"/>
</dbReference>
<gene>
    <name evidence="3" type="ORF">LSINAPIS_LOCUS6302</name>
</gene>
<organism evidence="3 4">
    <name type="scientific">Leptidea sinapis</name>
    <dbReference type="NCBI Taxonomy" id="189913"/>
    <lineage>
        <taxon>Eukaryota</taxon>
        <taxon>Metazoa</taxon>
        <taxon>Ecdysozoa</taxon>
        <taxon>Arthropoda</taxon>
        <taxon>Hexapoda</taxon>
        <taxon>Insecta</taxon>
        <taxon>Pterygota</taxon>
        <taxon>Neoptera</taxon>
        <taxon>Endopterygota</taxon>
        <taxon>Lepidoptera</taxon>
        <taxon>Glossata</taxon>
        <taxon>Ditrysia</taxon>
        <taxon>Papilionoidea</taxon>
        <taxon>Pieridae</taxon>
        <taxon>Dismorphiinae</taxon>
        <taxon>Leptidea</taxon>
    </lineage>
</organism>
<dbReference type="InterPro" id="IPR001254">
    <property type="entry name" value="Trypsin_dom"/>
</dbReference>
<evidence type="ECO:0000259" key="2">
    <source>
        <dbReference type="PROSITE" id="PS50240"/>
    </source>
</evidence>
<keyword evidence="4" id="KW-1185">Reference proteome</keyword>
<dbReference type="AlphaFoldDB" id="A0A5E4Q9B2"/>
<accession>A0A5E4Q9B2</accession>
<name>A0A5E4Q9B2_9NEOP</name>
<evidence type="ECO:0000313" key="4">
    <source>
        <dbReference type="Proteomes" id="UP000324832"/>
    </source>
</evidence>
<dbReference type="Gene3D" id="2.40.10.10">
    <property type="entry name" value="Trypsin-like serine proteases"/>
    <property type="match status" value="1"/>
</dbReference>
<protein>
    <recommendedName>
        <fullName evidence="2">Peptidase S1 domain-containing protein</fullName>
    </recommendedName>
</protein>
<dbReference type="EMBL" id="FZQP02001948">
    <property type="protein sequence ID" value="VVC94323.1"/>
    <property type="molecule type" value="Genomic_DNA"/>
</dbReference>